<feature type="domain" description="Caspase family p20" evidence="1">
    <location>
        <begin position="32"/>
        <end position="165"/>
    </location>
</feature>
<dbReference type="AlphaFoldDB" id="A0A164A7M3"/>
<dbReference type="InterPro" id="IPR052039">
    <property type="entry name" value="Caspase-related_regulators"/>
</dbReference>
<dbReference type="SUPFAM" id="SSF52129">
    <property type="entry name" value="Caspase-like"/>
    <property type="match status" value="1"/>
</dbReference>
<dbReference type="InterPro" id="IPR001309">
    <property type="entry name" value="Pept_C14_p20"/>
</dbReference>
<dbReference type="InterPro" id="IPR025240">
    <property type="entry name" value="DUF4189"/>
</dbReference>
<evidence type="ECO:0000313" key="2">
    <source>
        <dbReference type="EMBL" id="KZD24369.1"/>
    </source>
</evidence>
<accession>A0A164A7M3</accession>
<dbReference type="EMBL" id="LVYV01000004">
    <property type="protein sequence ID" value="KZD24369.1"/>
    <property type="molecule type" value="Genomic_DNA"/>
</dbReference>
<dbReference type="InterPro" id="IPR011600">
    <property type="entry name" value="Pept_C14_caspase"/>
</dbReference>
<reference evidence="2 3" key="1">
    <citation type="submission" date="2016-03" db="EMBL/GenBank/DDBJ databases">
        <title>Microsymbionts genomes from the relict species Vavilovia formosa (Stev.) Fed.</title>
        <authorList>
            <person name="Kopat V."/>
            <person name="Chirak E."/>
            <person name="Kimeklis A."/>
            <person name="Andronov E."/>
        </authorList>
    </citation>
    <scope>NUCLEOTIDE SEQUENCE [LARGE SCALE GENOMIC DNA]</scope>
    <source>
        <strain evidence="2 3">Vaf07</strain>
    </source>
</reference>
<dbReference type="GO" id="GO:0006508">
    <property type="term" value="P:proteolysis"/>
    <property type="evidence" value="ECO:0007669"/>
    <property type="project" value="InterPro"/>
</dbReference>
<name>A0A164A7M3_9BRAD</name>
<dbReference type="Pfam" id="PF00656">
    <property type="entry name" value="Peptidase_C14"/>
    <property type="match status" value="1"/>
</dbReference>
<dbReference type="PANTHER" id="PTHR22576:SF37">
    <property type="entry name" value="MUCOSA-ASSOCIATED LYMPHOID TISSUE LYMPHOMA TRANSLOCATION PROTEIN 1"/>
    <property type="match status" value="1"/>
</dbReference>
<dbReference type="PROSITE" id="PS50208">
    <property type="entry name" value="CASPASE_P20"/>
    <property type="match status" value="1"/>
</dbReference>
<dbReference type="STRING" id="943830.A4A58_23115"/>
<dbReference type="Pfam" id="PF13827">
    <property type="entry name" value="DUF4189"/>
    <property type="match status" value="1"/>
</dbReference>
<dbReference type="Gene3D" id="3.40.50.1460">
    <property type="match status" value="1"/>
</dbReference>
<comment type="caution">
    <text evidence="2">The sequence shown here is derived from an EMBL/GenBank/DDBJ whole genome shotgun (WGS) entry which is preliminary data.</text>
</comment>
<dbReference type="InterPro" id="IPR029030">
    <property type="entry name" value="Caspase-like_dom_sf"/>
</dbReference>
<dbReference type="Proteomes" id="UP000076574">
    <property type="component" value="Unassembled WGS sequence"/>
</dbReference>
<sequence length="459" mass="48944">MDHFVQPVRSLARIAALMALTLLLSVSAALAEKRIALVVGNSGYQNITRLDNPKNDAKLMAETLSGLGFTLIGGTAQLDLDKSALDLAVQNFGRQVQGADVALFYYAGHGVQVSGSNYLVPVNANPTREADVDFQMVDINLVLRQMQGSGTRLNMVILDACRNNPFGSRGLRASEGGLAQMRAPEGTLISYATQPGSVAQDGSDGNSPYTKALASTVRQAGLDIFQTFNQVGLAVKRATGGSQQPWVSSSPIDGTFYFVAPTATVPLVVPQKPVQEARLPDAPRIDFDKLPITDPIKLTEISDRLYELNFDPEPLNSKNGIAVAIRDFQVKGGMPPTGEATEGLLQRLRSASDQKQWGSIVYDIKNKKWGMSWDQPSRKSAVTKARAQCGTARCPLELSFYGANCGAFAALGGNWSLVARPTLAQARDAAIDQCTKTGKSCPIVGAICANATVGPDAKL</sequence>
<dbReference type="GO" id="GO:0004197">
    <property type="term" value="F:cysteine-type endopeptidase activity"/>
    <property type="evidence" value="ECO:0007669"/>
    <property type="project" value="InterPro"/>
</dbReference>
<protein>
    <submittedName>
        <fullName evidence="2">Peptidase C14, caspase catalytic subunit p20</fullName>
    </submittedName>
</protein>
<evidence type="ECO:0000313" key="3">
    <source>
        <dbReference type="Proteomes" id="UP000076574"/>
    </source>
</evidence>
<proteinExistence type="predicted"/>
<gene>
    <name evidence="2" type="ORF">A4A58_23115</name>
</gene>
<dbReference type="PANTHER" id="PTHR22576">
    <property type="entry name" value="MUCOSA ASSOCIATED LYMPHOID TISSUE LYMPHOMA TRANSLOCATION PROTEIN 1/PARACASPASE"/>
    <property type="match status" value="1"/>
</dbReference>
<keyword evidence="3" id="KW-1185">Reference proteome</keyword>
<organism evidence="2 3">
    <name type="scientific">Tardiphaga robiniae</name>
    <dbReference type="NCBI Taxonomy" id="943830"/>
    <lineage>
        <taxon>Bacteria</taxon>
        <taxon>Pseudomonadati</taxon>
        <taxon>Pseudomonadota</taxon>
        <taxon>Alphaproteobacteria</taxon>
        <taxon>Hyphomicrobiales</taxon>
        <taxon>Nitrobacteraceae</taxon>
        <taxon>Tardiphaga</taxon>
    </lineage>
</organism>
<evidence type="ECO:0000259" key="1">
    <source>
        <dbReference type="PROSITE" id="PS50208"/>
    </source>
</evidence>
<dbReference type="RefSeq" id="WP_068731067.1">
    <property type="nucleotide sequence ID" value="NZ_LVYV01000004.1"/>
</dbReference>